<reference evidence="1" key="1">
    <citation type="submission" date="2022-11" db="EMBL/GenBank/DDBJ databases">
        <authorList>
            <person name="Petersen C."/>
        </authorList>
    </citation>
    <scope>NUCLEOTIDE SEQUENCE</scope>
    <source>
        <strain evidence="1">IBT 29864</strain>
    </source>
</reference>
<dbReference type="OrthoDB" id="3882355at2759"/>
<comment type="caution">
    <text evidence="1">The sequence shown here is derived from an EMBL/GenBank/DDBJ whole genome shotgun (WGS) entry which is preliminary data.</text>
</comment>
<evidence type="ECO:0000313" key="2">
    <source>
        <dbReference type="Proteomes" id="UP001147782"/>
    </source>
</evidence>
<organism evidence="1 2">
    <name type="scientific">Penicillium cataractarum</name>
    <dbReference type="NCBI Taxonomy" id="2100454"/>
    <lineage>
        <taxon>Eukaryota</taxon>
        <taxon>Fungi</taxon>
        <taxon>Dikarya</taxon>
        <taxon>Ascomycota</taxon>
        <taxon>Pezizomycotina</taxon>
        <taxon>Eurotiomycetes</taxon>
        <taxon>Eurotiomycetidae</taxon>
        <taxon>Eurotiales</taxon>
        <taxon>Aspergillaceae</taxon>
        <taxon>Penicillium</taxon>
    </lineage>
</organism>
<dbReference type="GeneID" id="81432958"/>
<name>A0A9X0B6I1_9EURO</name>
<protein>
    <submittedName>
        <fullName evidence="1">Uncharacterized protein</fullName>
    </submittedName>
</protein>
<reference evidence="1" key="2">
    <citation type="journal article" date="2023" name="IMA Fungus">
        <title>Comparative genomic study of the Penicillium genus elucidates a diverse pangenome and 15 lateral gene transfer events.</title>
        <authorList>
            <person name="Petersen C."/>
            <person name="Sorensen T."/>
            <person name="Nielsen M.R."/>
            <person name="Sondergaard T.E."/>
            <person name="Sorensen J.L."/>
            <person name="Fitzpatrick D.A."/>
            <person name="Frisvad J.C."/>
            <person name="Nielsen K.L."/>
        </authorList>
    </citation>
    <scope>NUCLEOTIDE SEQUENCE</scope>
    <source>
        <strain evidence="1">IBT 29864</strain>
    </source>
</reference>
<dbReference type="Proteomes" id="UP001147782">
    <property type="component" value="Unassembled WGS sequence"/>
</dbReference>
<dbReference type="EMBL" id="JAPZBS010000001">
    <property type="protein sequence ID" value="KAJ5389782.1"/>
    <property type="molecule type" value="Genomic_DNA"/>
</dbReference>
<accession>A0A9X0B6I1</accession>
<dbReference type="AlphaFoldDB" id="A0A9X0B6I1"/>
<evidence type="ECO:0000313" key="1">
    <source>
        <dbReference type="EMBL" id="KAJ5389782.1"/>
    </source>
</evidence>
<keyword evidence="2" id="KW-1185">Reference proteome</keyword>
<sequence length="291" mass="32358">MGKDRVFPFKGPDRAYIDYLERRLVTALSSLRLDQGGLSAPAPYASHAHNLSTGGYQFIECNPQAAKQAQPDKPATPATWSKQFHNFLKALPTEAGWLEARRRAGVDTPVRNQNALKSILGNAGVVIFHGQYPSPGYQIPSLPSRLPTDSEMLVVRGYQYGNFVSHCGQDRDFAETVATFQDLVFCSYCEVMIKAGVSLQVTNDTMRQYTGADKSDLTLERYRRGAVWANRCMAALFENGWGHRSWELFLLGMFLRQSCCSLCIALANGSYVRGSNVVAARRVSHAQCQQF</sequence>
<dbReference type="RefSeq" id="XP_056560510.1">
    <property type="nucleotide sequence ID" value="XM_056693781.1"/>
</dbReference>
<proteinExistence type="predicted"/>
<gene>
    <name evidence="1" type="ORF">N7496_000850</name>
</gene>